<dbReference type="PANTHER" id="PTHR11795:SF442">
    <property type="entry name" value="ABC TRANSPORTER ATP-BINDING PROTEIN"/>
    <property type="match status" value="1"/>
</dbReference>
<feature type="transmembrane region" description="Helical" evidence="9">
    <location>
        <begin position="271"/>
        <end position="294"/>
    </location>
</feature>
<dbReference type="GO" id="GO:0006865">
    <property type="term" value="P:amino acid transport"/>
    <property type="evidence" value="ECO:0007669"/>
    <property type="project" value="UniProtKB-KW"/>
</dbReference>
<evidence type="ECO:0000256" key="6">
    <source>
        <dbReference type="ARBA" id="ARBA00022989"/>
    </source>
</evidence>
<feature type="transmembrane region" description="Helical" evidence="9">
    <location>
        <begin position="222"/>
        <end position="250"/>
    </location>
</feature>
<dbReference type="GO" id="GO:0005886">
    <property type="term" value="C:plasma membrane"/>
    <property type="evidence" value="ECO:0007669"/>
    <property type="project" value="UniProtKB-SubCell"/>
</dbReference>
<proteinExistence type="inferred from homology"/>
<evidence type="ECO:0000256" key="3">
    <source>
        <dbReference type="ARBA" id="ARBA00022475"/>
    </source>
</evidence>
<accession>A0A2D6YIY5</accession>
<dbReference type="CDD" id="cd06582">
    <property type="entry name" value="TM_PBP1_LivH_like"/>
    <property type="match status" value="1"/>
</dbReference>
<evidence type="ECO:0000313" key="11">
    <source>
        <dbReference type="Proteomes" id="UP000226525"/>
    </source>
</evidence>
<keyword evidence="5" id="KW-0029">Amino-acid transport</keyword>
<sequence length="307" mass="32936">MILLIEQLLNGLQLGIFLFLLSAGLTLIFGIMGVINLAHGSLYMVGAYAAAPGMQWTGSFWWGLLLALPASAFTGWLVELVIIRQLYRRDHLDQVLATFGLILFLNESTTIWFGRAPLFLNLPETLSVSVEILPGLPYPLYRLLIIGVGLLLAFFLYLLITHTRAGMLLRAGTTHQEMVEALGVNLTLLNTGLFMLGALLAGFAGALAGPLISVEVGMGENVLILCFVCIVIGGLGSIRGALVGALLIGMVDTLGRAFLSSGLRLILQPDFADSIGAALSSMSVYLLMALVLIFRPQGILPVVIRAR</sequence>
<feature type="transmembrane region" description="Helical" evidence="9">
    <location>
        <begin position="12"/>
        <end position="39"/>
    </location>
</feature>
<reference evidence="11" key="1">
    <citation type="submission" date="2017-09" db="EMBL/GenBank/DDBJ databases">
        <title>The Reconstruction of 2,631 Draft Metagenome-Assembled Genomes from the Global Oceans.</title>
        <authorList>
            <person name="Tully B.J."/>
            <person name="Graham E.D."/>
            <person name="Heidelberg J.F."/>
        </authorList>
    </citation>
    <scope>NUCLEOTIDE SEQUENCE [LARGE SCALE GENOMIC DNA]</scope>
</reference>
<evidence type="ECO:0000256" key="8">
    <source>
        <dbReference type="ARBA" id="ARBA00037998"/>
    </source>
</evidence>
<evidence type="ECO:0000256" key="9">
    <source>
        <dbReference type="SAM" id="Phobius"/>
    </source>
</evidence>
<feature type="transmembrane region" description="Helical" evidence="9">
    <location>
        <begin position="181"/>
        <end position="202"/>
    </location>
</feature>
<feature type="transmembrane region" description="Helical" evidence="9">
    <location>
        <begin position="95"/>
        <end position="120"/>
    </location>
</feature>
<comment type="caution">
    <text evidence="10">The sequence shown here is derived from an EMBL/GenBank/DDBJ whole genome shotgun (WGS) entry which is preliminary data.</text>
</comment>
<keyword evidence="7 9" id="KW-0472">Membrane</keyword>
<evidence type="ECO:0000256" key="4">
    <source>
        <dbReference type="ARBA" id="ARBA00022692"/>
    </source>
</evidence>
<dbReference type="InterPro" id="IPR001851">
    <property type="entry name" value="ABC_transp_permease"/>
</dbReference>
<organism evidence="10 11">
    <name type="scientific">SAR324 cluster bacterium</name>
    <dbReference type="NCBI Taxonomy" id="2024889"/>
    <lineage>
        <taxon>Bacteria</taxon>
        <taxon>Deltaproteobacteria</taxon>
        <taxon>SAR324 cluster</taxon>
    </lineage>
</organism>
<name>A0A2D6YIY5_9DELT</name>
<keyword evidence="3" id="KW-1003">Cell membrane</keyword>
<feature type="transmembrane region" description="Helical" evidence="9">
    <location>
        <begin position="140"/>
        <end position="160"/>
    </location>
</feature>
<comment type="similarity">
    <text evidence="8">Belongs to the binding-protein-dependent transport system permease family. LivHM subfamily.</text>
</comment>
<evidence type="ECO:0000313" key="10">
    <source>
        <dbReference type="EMBL" id="MAH63157.1"/>
    </source>
</evidence>
<dbReference type="Pfam" id="PF02653">
    <property type="entry name" value="BPD_transp_2"/>
    <property type="match status" value="1"/>
</dbReference>
<comment type="subcellular location">
    <subcellularLocation>
        <location evidence="1">Cell membrane</location>
        <topology evidence="1">Multi-pass membrane protein</topology>
    </subcellularLocation>
</comment>
<gene>
    <name evidence="10" type="ORF">CMN54_06890</name>
</gene>
<dbReference type="AlphaFoldDB" id="A0A2D6YIY5"/>
<dbReference type="InterPro" id="IPR052157">
    <property type="entry name" value="BCAA_transport_permease"/>
</dbReference>
<dbReference type="GO" id="GO:0022857">
    <property type="term" value="F:transmembrane transporter activity"/>
    <property type="evidence" value="ECO:0007669"/>
    <property type="project" value="InterPro"/>
</dbReference>
<evidence type="ECO:0000256" key="5">
    <source>
        <dbReference type="ARBA" id="ARBA00022970"/>
    </source>
</evidence>
<keyword evidence="4 9" id="KW-0812">Transmembrane</keyword>
<dbReference type="EMBL" id="NZEX01000081">
    <property type="protein sequence ID" value="MAH63157.1"/>
    <property type="molecule type" value="Genomic_DNA"/>
</dbReference>
<dbReference type="Proteomes" id="UP000226525">
    <property type="component" value="Unassembled WGS sequence"/>
</dbReference>
<protein>
    <submittedName>
        <fullName evidence="10">Branched-chain amino acid ABC transporter permease</fullName>
    </submittedName>
</protein>
<feature type="transmembrane region" description="Helical" evidence="9">
    <location>
        <begin position="59"/>
        <end position="83"/>
    </location>
</feature>
<keyword evidence="6 9" id="KW-1133">Transmembrane helix</keyword>
<evidence type="ECO:0000256" key="2">
    <source>
        <dbReference type="ARBA" id="ARBA00022448"/>
    </source>
</evidence>
<evidence type="ECO:0000256" key="1">
    <source>
        <dbReference type="ARBA" id="ARBA00004651"/>
    </source>
</evidence>
<dbReference type="PANTHER" id="PTHR11795">
    <property type="entry name" value="BRANCHED-CHAIN AMINO ACID TRANSPORT SYSTEM PERMEASE PROTEIN LIVH"/>
    <property type="match status" value="1"/>
</dbReference>
<evidence type="ECO:0000256" key="7">
    <source>
        <dbReference type="ARBA" id="ARBA00023136"/>
    </source>
</evidence>
<keyword evidence="2" id="KW-0813">Transport</keyword>